<dbReference type="EMBL" id="JAGFBS010000012">
    <property type="protein sequence ID" value="KAG6376175.1"/>
    <property type="molecule type" value="Genomic_DNA"/>
</dbReference>
<protein>
    <recommendedName>
        <fullName evidence="3">RRM domain-containing protein</fullName>
    </recommendedName>
</protein>
<gene>
    <name evidence="4" type="ORF">JVT61DRAFT_2149</name>
</gene>
<dbReference type="Pfam" id="PF00076">
    <property type="entry name" value="RRM_1"/>
    <property type="match status" value="1"/>
</dbReference>
<dbReference type="CDD" id="cd12347">
    <property type="entry name" value="RRM_PPIE"/>
    <property type="match status" value="1"/>
</dbReference>
<dbReference type="PANTHER" id="PTHR48037:SF1">
    <property type="entry name" value="RRM DOMAIN-CONTAINING PROTEIN"/>
    <property type="match status" value="1"/>
</dbReference>
<evidence type="ECO:0000313" key="5">
    <source>
        <dbReference type="Proteomes" id="UP000683000"/>
    </source>
</evidence>
<dbReference type="PROSITE" id="PS50102">
    <property type="entry name" value="RRM"/>
    <property type="match status" value="1"/>
</dbReference>
<dbReference type="SMART" id="SM00360">
    <property type="entry name" value="RRM"/>
    <property type="match status" value="1"/>
</dbReference>
<accession>A0A8I3ABA9</accession>
<dbReference type="InterPro" id="IPR035979">
    <property type="entry name" value="RBD_domain_sf"/>
</dbReference>
<evidence type="ECO:0000313" key="4">
    <source>
        <dbReference type="EMBL" id="KAG6376175.1"/>
    </source>
</evidence>
<dbReference type="OrthoDB" id="407442at2759"/>
<feature type="domain" description="RRM" evidence="3">
    <location>
        <begin position="9"/>
        <end position="108"/>
    </location>
</feature>
<dbReference type="AlphaFoldDB" id="A0A8I3ABA9"/>
<sequence length="227" mass="24925">MEDGTKAKKTIFVGGLGDDVDESVLYESFSPFGELFDSFSDEYPPPTGDIVEVQLPPATTNPTPDSVFKHRGFAFVTYGSPADAQDAIDNMDLNELRGRVIKVNIARPIKAAIQPGAGNRAGTWFISQYLPAHGHRLPLVWESEDWLRQYAKPLAESGGVQGRNAQRSAINAGDAEAPLLLLMTKMPWKNRLLLRMSMSRPMGHIRLPASPICDYITRSMVQKGAAP</sequence>
<dbReference type="InterPro" id="IPR000504">
    <property type="entry name" value="RRM_dom"/>
</dbReference>
<dbReference type="Proteomes" id="UP000683000">
    <property type="component" value="Unassembled WGS sequence"/>
</dbReference>
<name>A0A8I3ABA9_9AGAM</name>
<reference evidence="4" key="1">
    <citation type="submission" date="2021-03" db="EMBL/GenBank/DDBJ databases">
        <title>Evolutionary innovations through gain and loss of genes in the ectomycorrhizal Boletales.</title>
        <authorList>
            <person name="Wu G."/>
            <person name="Miyauchi S."/>
            <person name="Morin E."/>
            <person name="Yang Z.-L."/>
            <person name="Xu J."/>
            <person name="Martin F.M."/>
        </authorList>
    </citation>
    <scope>NUCLEOTIDE SEQUENCE</scope>
    <source>
        <strain evidence="4">BR01</strain>
    </source>
</reference>
<organism evidence="4 5">
    <name type="scientific">Boletus reticuloceps</name>
    <dbReference type="NCBI Taxonomy" id="495285"/>
    <lineage>
        <taxon>Eukaryota</taxon>
        <taxon>Fungi</taxon>
        <taxon>Dikarya</taxon>
        <taxon>Basidiomycota</taxon>
        <taxon>Agaricomycotina</taxon>
        <taxon>Agaricomycetes</taxon>
        <taxon>Agaricomycetidae</taxon>
        <taxon>Boletales</taxon>
        <taxon>Boletineae</taxon>
        <taxon>Boletaceae</taxon>
        <taxon>Boletoideae</taxon>
        <taxon>Boletus</taxon>
    </lineage>
</organism>
<dbReference type="InterPro" id="IPR034168">
    <property type="entry name" value="PPIE_RRM"/>
</dbReference>
<evidence type="ECO:0000259" key="3">
    <source>
        <dbReference type="PROSITE" id="PS50102"/>
    </source>
</evidence>
<comment type="caution">
    <text evidence="4">The sequence shown here is derived from an EMBL/GenBank/DDBJ whole genome shotgun (WGS) entry which is preliminary data.</text>
</comment>
<dbReference type="SUPFAM" id="SSF54928">
    <property type="entry name" value="RNA-binding domain, RBD"/>
    <property type="match status" value="1"/>
</dbReference>
<evidence type="ECO:0000256" key="1">
    <source>
        <dbReference type="ARBA" id="ARBA00022884"/>
    </source>
</evidence>
<dbReference type="InterPro" id="IPR012677">
    <property type="entry name" value="Nucleotide-bd_a/b_plait_sf"/>
</dbReference>
<keyword evidence="5" id="KW-1185">Reference proteome</keyword>
<dbReference type="Gene3D" id="3.30.70.330">
    <property type="match status" value="1"/>
</dbReference>
<keyword evidence="1 2" id="KW-0694">RNA-binding</keyword>
<proteinExistence type="predicted"/>
<dbReference type="PANTHER" id="PTHR48037">
    <property type="entry name" value="ATPASE E1"/>
    <property type="match status" value="1"/>
</dbReference>
<dbReference type="GO" id="GO:0003723">
    <property type="term" value="F:RNA binding"/>
    <property type="evidence" value="ECO:0007669"/>
    <property type="project" value="UniProtKB-UniRule"/>
</dbReference>
<evidence type="ECO:0000256" key="2">
    <source>
        <dbReference type="PROSITE-ProRule" id="PRU00176"/>
    </source>
</evidence>